<feature type="domain" description="3-hydroxyisobutyrate dehydrogenase-like NAD-binding" evidence="6">
    <location>
        <begin position="161"/>
        <end position="264"/>
    </location>
</feature>
<feature type="active site" evidence="4">
    <location>
        <position position="167"/>
    </location>
</feature>
<comment type="similarity">
    <text evidence="1">Belongs to the HIBADH-related family.</text>
</comment>
<dbReference type="Pfam" id="PF03446">
    <property type="entry name" value="NAD_binding_2"/>
    <property type="match status" value="1"/>
</dbReference>
<dbReference type="InterPro" id="IPR015815">
    <property type="entry name" value="HIBADH-related"/>
</dbReference>
<evidence type="ECO:0000256" key="1">
    <source>
        <dbReference type="ARBA" id="ARBA00009080"/>
    </source>
</evidence>
<dbReference type="PANTHER" id="PTHR43060:SF15">
    <property type="entry name" value="3-HYDROXYISOBUTYRATE DEHYDROGENASE-LIKE 1, MITOCHONDRIAL-RELATED"/>
    <property type="match status" value="1"/>
</dbReference>
<dbReference type="InterPro" id="IPR008927">
    <property type="entry name" value="6-PGluconate_DH-like_C_sf"/>
</dbReference>
<dbReference type="Gene3D" id="3.40.50.720">
    <property type="entry name" value="NAD(P)-binding Rossmann-like Domain"/>
    <property type="match status" value="1"/>
</dbReference>
<gene>
    <name evidence="7" type="ORF">CSW57_21420</name>
</gene>
<dbReference type="Proteomes" id="UP000225108">
    <property type="component" value="Unassembled WGS sequence"/>
</dbReference>
<dbReference type="Gene3D" id="1.10.1040.10">
    <property type="entry name" value="N-(1-d-carboxylethyl)-l-norvaline Dehydrogenase, domain 2"/>
    <property type="match status" value="1"/>
</dbReference>
<protein>
    <recommendedName>
        <fullName evidence="9">3-hydroxyisobutyrate dehydrogenase</fullName>
    </recommendedName>
</protein>
<evidence type="ECO:0000313" key="8">
    <source>
        <dbReference type="Proteomes" id="UP000225108"/>
    </source>
</evidence>
<keyword evidence="3" id="KW-0520">NAD</keyword>
<evidence type="ECO:0008006" key="9">
    <source>
        <dbReference type="Google" id="ProtNLM"/>
    </source>
</evidence>
<comment type="caution">
    <text evidence="7">The sequence shown here is derived from an EMBL/GenBank/DDBJ whole genome shotgun (WGS) entry which is preliminary data.</text>
</comment>
<evidence type="ECO:0000313" key="7">
    <source>
        <dbReference type="EMBL" id="PHV66179.1"/>
    </source>
</evidence>
<organism evidence="7 8">
    <name type="scientific">Williamsia marianensis</name>
    <dbReference type="NCBI Taxonomy" id="85044"/>
    <lineage>
        <taxon>Bacteria</taxon>
        <taxon>Bacillati</taxon>
        <taxon>Actinomycetota</taxon>
        <taxon>Actinomycetes</taxon>
        <taxon>Mycobacteriales</taxon>
        <taxon>Nocardiaceae</taxon>
        <taxon>Williamsia</taxon>
    </lineage>
</organism>
<proteinExistence type="inferred from homology"/>
<dbReference type="GO" id="GO:0016491">
    <property type="term" value="F:oxidoreductase activity"/>
    <property type="evidence" value="ECO:0007669"/>
    <property type="project" value="UniProtKB-KW"/>
</dbReference>
<dbReference type="PANTHER" id="PTHR43060">
    <property type="entry name" value="3-HYDROXYISOBUTYRATE DEHYDROGENASE-LIKE 1, MITOCHONDRIAL-RELATED"/>
    <property type="match status" value="1"/>
</dbReference>
<dbReference type="SUPFAM" id="SSF51735">
    <property type="entry name" value="NAD(P)-binding Rossmann-fold domains"/>
    <property type="match status" value="1"/>
</dbReference>
<feature type="domain" description="6-phosphogluconate dehydrogenase NADP-binding" evidence="5">
    <location>
        <begin position="2"/>
        <end position="158"/>
    </location>
</feature>
<sequence>MKVGIIGLGNMGEQIARAIARAGFKTHLYDVRPETVERLASEENMVGCSSVKELAQESDAIGVVVLNEAQVASVADEVVATGLPRTLIIHSTVTPAFVQELAAAVAPAGVKVIDATVAGGVARAKTGQLTVMVGGDDATVGSVREVLEAIARDVFVVGPAGAGSAMKLAVNFMTISSYALEMEAMEFVRAHGISEDALSSVLTTSSADSRAVRTWGFHDRLRRSAPPGTAPSQVVMRKDVSSFARAGARAGSLMPLATIAAETLLPKIAERDAYLDSLGEIDAVPRCARCTLELIPPFREAGAHPECADI</sequence>
<dbReference type="PIRSF" id="PIRSF000103">
    <property type="entry name" value="HIBADH"/>
    <property type="match status" value="1"/>
</dbReference>
<dbReference type="InterPro" id="IPR006115">
    <property type="entry name" value="6PGDH_NADP-bd"/>
</dbReference>
<evidence type="ECO:0000259" key="5">
    <source>
        <dbReference type="Pfam" id="PF03446"/>
    </source>
</evidence>
<keyword evidence="2" id="KW-0560">Oxidoreductase</keyword>
<reference evidence="7 8" key="1">
    <citation type="submission" date="2017-10" db="EMBL/GenBank/DDBJ databases">
        <title>The draft genome sequence of Williamsia sp. BULT 1.1 isolated from the semi-arid grassland soils from South Africa.</title>
        <authorList>
            <person name="Kabwe M.H."/>
            <person name="Govender N."/>
            <person name="Mutseka Lunga P."/>
            <person name="Vikram S."/>
            <person name="Makhalanyane T.P."/>
        </authorList>
    </citation>
    <scope>NUCLEOTIDE SEQUENCE [LARGE SCALE GENOMIC DNA]</scope>
    <source>
        <strain evidence="7 8">BULT 1.1</strain>
    </source>
</reference>
<dbReference type="GO" id="GO:0051287">
    <property type="term" value="F:NAD binding"/>
    <property type="evidence" value="ECO:0007669"/>
    <property type="project" value="InterPro"/>
</dbReference>
<evidence type="ECO:0000259" key="6">
    <source>
        <dbReference type="Pfam" id="PF14833"/>
    </source>
</evidence>
<dbReference type="InterPro" id="IPR036291">
    <property type="entry name" value="NAD(P)-bd_dom_sf"/>
</dbReference>
<dbReference type="Pfam" id="PF14833">
    <property type="entry name" value="NAD_binding_11"/>
    <property type="match status" value="1"/>
</dbReference>
<dbReference type="InterPro" id="IPR013328">
    <property type="entry name" value="6PGD_dom2"/>
</dbReference>
<name>A0A2G3PK21_WILMA</name>
<accession>A0A2G3PK21</accession>
<dbReference type="EMBL" id="PEBD01000010">
    <property type="protein sequence ID" value="PHV66179.1"/>
    <property type="molecule type" value="Genomic_DNA"/>
</dbReference>
<dbReference type="SUPFAM" id="SSF48179">
    <property type="entry name" value="6-phosphogluconate dehydrogenase C-terminal domain-like"/>
    <property type="match status" value="1"/>
</dbReference>
<dbReference type="InterPro" id="IPR029154">
    <property type="entry name" value="HIBADH-like_NADP-bd"/>
</dbReference>
<evidence type="ECO:0000256" key="3">
    <source>
        <dbReference type="ARBA" id="ARBA00023027"/>
    </source>
</evidence>
<dbReference type="RefSeq" id="WP_099384441.1">
    <property type="nucleotide sequence ID" value="NZ_PEBD01000010.1"/>
</dbReference>
<evidence type="ECO:0000256" key="4">
    <source>
        <dbReference type="PIRSR" id="PIRSR000103-1"/>
    </source>
</evidence>
<dbReference type="AlphaFoldDB" id="A0A2G3PK21"/>
<evidence type="ECO:0000256" key="2">
    <source>
        <dbReference type="ARBA" id="ARBA00023002"/>
    </source>
</evidence>
<dbReference type="GO" id="GO:0050661">
    <property type="term" value="F:NADP binding"/>
    <property type="evidence" value="ECO:0007669"/>
    <property type="project" value="InterPro"/>
</dbReference>